<evidence type="ECO:0000313" key="5">
    <source>
        <dbReference type="EMBL" id="CUS14321.1"/>
    </source>
</evidence>
<dbReference type="InterPro" id="IPR020904">
    <property type="entry name" value="Sc_DH/Rdtase_CS"/>
</dbReference>
<dbReference type="InterPro" id="IPR057326">
    <property type="entry name" value="KR_dom"/>
</dbReference>
<dbReference type="Gene3D" id="3.40.50.720">
    <property type="entry name" value="NAD(P)-binding Rossmann-like Domain"/>
    <property type="match status" value="1"/>
</dbReference>
<accession>A0A292Q5F3</accession>
<dbReference type="Pfam" id="PF13561">
    <property type="entry name" value="adh_short_C2"/>
    <property type="match status" value="1"/>
</dbReference>
<gene>
    <name evidence="5" type="ORF">GSTUAT00001611001</name>
</gene>
<dbReference type="InterPro" id="IPR002347">
    <property type="entry name" value="SDR_fam"/>
</dbReference>
<dbReference type="GO" id="GO:0006633">
    <property type="term" value="P:fatty acid biosynthetic process"/>
    <property type="evidence" value="ECO:0007669"/>
    <property type="project" value="TreeGrafter"/>
</dbReference>
<dbReference type="PANTHER" id="PTHR42760:SF133">
    <property type="entry name" value="3-OXOACYL-[ACYL-CARRIER-PROTEIN] REDUCTASE"/>
    <property type="match status" value="1"/>
</dbReference>
<dbReference type="InterPro" id="IPR036291">
    <property type="entry name" value="NAD(P)-bd_dom_sf"/>
</dbReference>
<evidence type="ECO:0000256" key="2">
    <source>
        <dbReference type="ARBA" id="ARBA00022857"/>
    </source>
</evidence>
<evidence type="ECO:0000256" key="3">
    <source>
        <dbReference type="ARBA" id="ARBA00023002"/>
    </source>
</evidence>
<keyword evidence="6" id="KW-1185">Reference proteome</keyword>
<feature type="domain" description="Ketoreductase" evidence="4">
    <location>
        <begin position="10"/>
        <end position="185"/>
    </location>
</feature>
<dbReference type="FunFam" id="3.40.50.720:FF:000173">
    <property type="entry name" value="3-oxoacyl-[acyl-carrier protein] reductase"/>
    <property type="match status" value="1"/>
</dbReference>
<organism evidence="5 6">
    <name type="scientific">Tuber aestivum</name>
    <name type="common">summer truffle</name>
    <dbReference type="NCBI Taxonomy" id="59557"/>
    <lineage>
        <taxon>Eukaryota</taxon>
        <taxon>Fungi</taxon>
        <taxon>Dikarya</taxon>
        <taxon>Ascomycota</taxon>
        <taxon>Pezizomycotina</taxon>
        <taxon>Pezizomycetes</taxon>
        <taxon>Pezizales</taxon>
        <taxon>Tuberaceae</taxon>
        <taxon>Tuber</taxon>
    </lineage>
</organism>
<reference evidence="5" key="1">
    <citation type="submission" date="2015-10" db="EMBL/GenBank/DDBJ databases">
        <authorList>
            <person name="Regsiter A."/>
            <person name="william w."/>
        </authorList>
    </citation>
    <scope>NUCLEOTIDE SEQUENCE</scope>
    <source>
        <strain evidence="5">Montdore</strain>
    </source>
</reference>
<dbReference type="PRINTS" id="PR00080">
    <property type="entry name" value="SDRFAMILY"/>
</dbReference>
<keyword evidence="3" id="KW-0560">Oxidoreductase</keyword>
<dbReference type="Proteomes" id="UP001412239">
    <property type="component" value="Unassembled WGS sequence"/>
</dbReference>
<keyword evidence="2" id="KW-0521">NADP</keyword>
<dbReference type="EMBL" id="LN890960">
    <property type="protein sequence ID" value="CUS14321.1"/>
    <property type="molecule type" value="Genomic_DNA"/>
</dbReference>
<dbReference type="SMART" id="SM00822">
    <property type="entry name" value="PKS_KR"/>
    <property type="match status" value="1"/>
</dbReference>
<protein>
    <recommendedName>
        <fullName evidence="4">Ketoreductase domain-containing protein</fullName>
    </recommendedName>
</protein>
<sequence length="245" mass="25330">MTMANPLSKKLILITGASRGIGLSISRKFAHAGASLILVSRTRPHLDAALSALPPGGEHRCIAGDVGDPQFWEEVRGGCGKKLDVLVNSAGITHSSLLMATKPETIEDIIRTNLVGSVLGCRAVLRGMVRARSGCIINISSVLGIKAGTGSVAYAASKAGVIGLTRSLAAEVGSSGVRVNAILPGYIETDMTSGMAEGARREALEFTPMRRMGTAEEVADAAMFLVLNKFANGSQVVLDGGLSAT</sequence>
<evidence type="ECO:0000256" key="1">
    <source>
        <dbReference type="ARBA" id="ARBA00006484"/>
    </source>
</evidence>
<proteinExistence type="inferred from homology"/>
<dbReference type="PROSITE" id="PS00061">
    <property type="entry name" value="ADH_SHORT"/>
    <property type="match status" value="1"/>
</dbReference>
<evidence type="ECO:0000313" key="6">
    <source>
        <dbReference type="Proteomes" id="UP001412239"/>
    </source>
</evidence>
<dbReference type="PANTHER" id="PTHR42760">
    <property type="entry name" value="SHORT-CHAIN DEHYDROGENASES/REDUCTASES FAMILY MEMBER"/>
    <property type="match status" value="1"/>
</dbReference>
<dbReference type="GO" id="GO:0048038">
    <property type="term" value="F:quinone binding"/>
    <property type="evidence" value="ECO:0007669"/>
    <property type="project" value="TreeGrafter"/>
</dbReference>
<name>A0A292Q5F3_9PEZI</name>
<evidence type="ECO:0000259" key="4">
    <source>
        <dbReference type="SMART" id="SM00822"/>
    </source>
</evidence>
<dbReference type="PRINTS" id="PR00081">
    <property type="entry name" value="GDHRDH"/>
</dbReference>
<dbReference type="AlphaFoldDB" id="A0A292Q5F3"/>
<dbReference type="GO" id="GO:0016616">
    <property type="term" value="F:oxidoreductase activity, acting on the CH-OH group of donors, NAD or NADP as acceptor"/>
    <property type="evidence" value="ECO:0007669"/>
    <property type="project" value="TreeGrafter"/>
</dbReference>
<dbReference type="SUPFAM" id="SSF51735">
    <property type="entry name" value="NAD(P)-binding Rossmann-fold domains"/>
    <property type="match status" value="1"/>
</dbReference>
<comment type="similarity">
    <text evidence="1">Belongs to the short-chain dehydrogenases/reductases (SDR) family.</text>
</comment>